<reference evidence="1 2" key="1">
    <citation type="submission" date="2021-03" db="EMBL/GenBank/DDBJ databases">
        <title>Genomic Encyclopedia of Type Strains, Phase IV (KMG-IV): sequencing the most valuable type-strain genomes for metagenomic binning, comparative biology and taxonomic classification.</title>
        <authorList>
            <person name="Goeker M."/>
        </authorList>
    </citation>
    <scope>NUCLEOTIDE SEQUENCE [LARGE SCALE GENOMIC DNA]</scope>
    <source>
        <strain evidence="1 2">DSM 21292</strain>
    </source>
</reference>
<dbReference type="Proteomes" id="UP000810207">
    <property type="component" value="Unassembled WGS sequence"/>
</dbReference>
<evidence type="ECO:0000313" key="2">
    <source>
        <dbReference type="Proteomes" id="UP000810207"/>
    </source>
</evidence>
<proteinExistence type="predicted"/>
<accession>A0ABS4S1Z6</accession>
<comment type="caution">
    <text evidence="1">The sequence shown here is derived from an EMBL/GenBank/DDBJ whole genome shotgun (WGS) entry which is preliminary data.</text>
</comment>
<sequence length="77" mass="8908">MCVFVKKSGMLKLIGQSITKCFKVLICRQKVDCSPYDISEAQYRVILNVFLSVVLLMIANMKDKIELWRGKDEHNQV</sequence>
<evidence type="ECO:0000313" key="1">
    <source>
        <dbReference type="EMBL" id="MBP2249049.1"/>
    </source>
</evidence>
<name>A0ABS4S1Z6_PAEXY</name>
<organism evidence="1 2">
    <name type="scientific">Paenibacillus xylanexedens</name>
    <dbReference type="NCBI Taxonomy" id="528191"/>
    <lineage>
        <taxon>Bacteria</taxon>
        <taxon>Bacillati</taxon>
        <taxon>Bacillota</taxon>
        <taxon>Bacilli</taxon>
        <taxon>Bacillales</taxon>
        <taxon>Paenibacillaceae</taxon>
        <taxon>Paenibacillus</taxon>
    </lineage>
</organism>
<dbReference type="EMBL" id="JAGIKV010000031">
    <property type="protein sequence ID" value="MBP2249049.1"/>
    <property type="molecule type" value="Genomic_DNA"/>
</dbReference>
<protein>
    <submittedName>
        <fullName evidence="1">Uncharacterized protein</fullName>
    </submittedName>
</protein>
<keyword evidence="2" id="KW-1185">Reference proteome</keyword>
<gene>
    <name evidence="1" type="ORF">J2Z28_005743</name>
</gene>